<gene>
    <name evidence="1" type="ORF">HAX54_002786</name>
</gene>
<evidence type="ECO:0000313" key="1">
    <source>
        <dbReference type="EMBL" id="MCD7466244.1"/>
    </source>
</evidence>
<sequence>KGEGNQAIEIPWNIKTNVWEEVRETSKTVSTLDYFVLFFTYFESVSGHKKKGGRHSYLVNIHFNL</sequence>
<accession>A0ABS8T4E5</accession>
<name>A0ABS8T4E5_DATST</name>
<reference evidence="1 2" key="1">
    <citation type="journal article" date="2021" name="BMC Genomics">
        <title>Datura genome reveals duplications of psychoactive alkaloid biosynthetic genes and high mutation rate following tissue culture.</title>
        <authorList>
            <person name="Rajewski A."/>
            <person name="Carter-House D."/>
            <person name="Stajich J."/>
            <person name="Litt A."/>
        </authorList>
    </citation>
    <scope>NUCLEOTIDE SEQUENCE [LARGE SCALE GENOMIC DNA]</scope>
    <source>
        <strain evidence="1">AR-01</strain>
    </source>
</reference>
<protein>
    <submittedName>
        <fullName evidence="1">Uncharacterized protein</fullName>
    </submittedName>
</protein>
<dbReference type="Proteomes" id="UP000823775">
    <property type="component" value="Unassembled WGS sequence"/>
</dbReference>
<comment type="caution">
    <text evidence="1">The sequence shown here is derived from an EMBL/GenBank/DDBJ whole genome shotgun (WGS) entry which is preliminary data.</text>
</comment>
<proteinExistence type="predicted"/>
<keyword evidence="2" id="KW-1185">Reference proteome</keyword>
<organism evidence="1 2">
    <name type="scientific">Datura stramonium</name>
    <name type="common">Jimsonweed</name>
    <name type="synonym">Common thornapple</name>
    <dbReference type="NCBI Taxonomy" id="4076"/>
    <lineage>
        <taxon>Eukaryota</taxon>
        <taxon>Viridiplantae</taxon>
        <taxon>Streptophyta</taxon>
        <taxon>Embryophyta</taxon>
        <taxon>Tracheophyta</taxon>
        <taxon>Spermatophyta</taxon>
        <taxon>Magnoliopsida</taxon>
        <taxon>eudicotyledons</taxon>
        <taxon>Gunneridae</taxon>
        <taxon>Pentapetalae</taxon>
        <taxon>asterids</taxon>
        <taxon>lamiids</taxon>
        <taxon>Solanales</taxon>
        <taxon>Solanaceae</taxon>
        <taxon>Solanoideae</taxon>
        <taxon>Datureae</taxon>
        <taxon>Datura</taxon>
    </lineage>
</organism>
<feature type="non-terminal residue" evidence="1">
    <location>
        <position position="1"/>
    </location>
</feature>
<evidence type="ECO:0000313" key="2">
    <source>
        <dbReference type="Proteomes" id="UP000823775"/>
    </source>
</evidence>
<dbReference type="EMBL" id="JACEIK010001125">
    <property type="protein sequence ID" value="MCD7466244.1"/>
    <property type="molecule type" value="Genomic_DNA"/>
</dbReference>
<feature type="non-terminal residue" evidence="1">
    <location>
        <position position="65"/>
    </location>
</feature>